<name>R8NEP3_BACCX</name>
<dbReference type="AlphaFoldDB" id="R8NEP3"/>
<dbReference type="RefSeq" id="WP_016119466.1">
    <property type="nucleotide sequence ID" value="NZ_KB976675.1"/>
</dbReference>
<feature type="region of interest" description="Disordered" evidence="1">
    <location>
        <begin position="24"/>
        <end position="47"/>
    </location>
</feature>
<protein>
    <submittedName>
        <fullName evidence="2">Uncharacterized protein</fullName>
    </submittedName>
</protein>
<dbReference type="PATRIC" id="fig|1053236.3.peg.1171"/>
<gene>
    <name evidence="2" type="ORF">IK1_04515</name>
</gene>
<proteinExistence type="predicted"/>
<evidence type="ECO:0000313" key="2">
    <source>
        <dbReference type="EMBL" id="EOP44782.1"/>
    </source>
</evidence>
<accession>R8NEP3</accession>
<dbReference type="EMBL" id="AHFE01000030">
    <property type="protein sequence ID" value="EOP44782.1"/>
    <property type="molecule type" value="Genomic_DNA"/>
</dbReference>
<comment type="caution">
    <text evidence="2">The sequence shown here is derived from an EMBL/GenBank/DDBJ whole genome shotgun (WGS) entry which is preliminary data.</text>
</comment>
<evidence type="ECO:0000313" key="3">
    <source>
        <dbReference type="Proteomes" id="UP000014020"/>
    </source>
</evidence>
<reference evidence="3" key="1">
    <citation type="submission" date="2012-12" db="EMBL/GenBank/DDBJ databases">
        <title>The genome sequence of Bacillus cereus VD146.</title>
        <authorList>
            <consortium name="The Broad Institute Genome Sequencing Platform"/>
            <consortium name="The Broad Institute Genome Sequencing Center for Infectious Disease"/>
            <person name="Feldgarden M."/>
            <person name="Van der Auwera G.A."/>
            <person name="Mahillon J."/>
            <person name="Duprez V."/>
            <person name="Timmery S."/>
            <person name="Mattelet C."/>
            <person name="Dierick K."/>
            <person name="Sun M."/>
            <person name="Yu Z."/>
            <person name="Zhu L."/>
            <person name="Hu X."/>
            <person name="Shank E.B."/>
            <person name="Swiecicka I."/>
            <person name="Hansen B.M."/>
            <person name="Andrup L."/>
            <person name="Walker B."/>
            <person name="Young S.K."/>
            <person name="Zeng Q."/>
            <person name="Gargeya S."/>
            <person name="Fitzgerald M."/>
            <person name="Haas B."/>
            <person name="Abouelleil A."/>
            <person name="Alvarado L."/>
            <person name="Arachchi H.M."/>
            <person name="Berlin A.M."/>
            <person name="Chapman S.B."/>
            <person name="Dewar J."/>
            <person name="Goldberg J."/>
            <person name="Griggs A."/>
            <person name="Gujja S."/>
            <person name="Hansen M."/>
            <person name="Howarth C."/>
            <person name="Imamovic A."/>
            <person name="Larimer J."/>
            <person name="McCowan C."/>
            <person name="Murphy C."/>
            <person name="Neiman D."/>
            <person name="Pearson M."/>
            <person name="Priest M."/>
            <person name="Roberts A."/>
            <person name="Saif S."/>
            <person name="Shea T."/>
            <person name="Sisk P."/>
            <person name="Sykes S."/>
            <person name="Wortman J."/>
            <person name="Nusbaum C."/>
            <person name="Birren B."/>
        </authorList>
    </citation>
    <scope>NUCLEOTIDE SEQUENCE [LARGE SCALE GENOMIC DNA]</scope>
    <source>
        <strain evidence="3">VD146</strain>
    </source>
</reference>
<organism evidence="2 3">
    <name type="scientific">Bacillus cereus (strain VD146)</name>
    <dbReference type="NCBI Taxonomy" id="1053236"/>
    <lineage>
        <taxon>Bacteria</taxon>
        <taxon>Bacillati</taxon>
        <taxon>Bacillota</taxon>
        <taxon>Bacilli</taxon>
        <taxon>Bacillales</taxon>
        <taxon>Bacillaceae</taxon>
        <taxon>Bacillus</taxon>
        <taxon>Bacillus cereus group</taxon>
    </lineage>
</organism>
<evidence type="ECO:0000256" key="1">
    <source>
        <dbReference type="SAM" id="MobiDB-lite"/>
    </source>
</evidence>
<dbReference type="Proteomes" id="UP000014020">
    <property type="component" value="Unassembled WGS sequence"/>
</dbReference>
<dbReference type="HOGENOM" id="CLU_3164300_0_0_9"/>
<sequence>MDQDERYYILQERVRLQTYLDSLNPNVSDNYNKEPSMNELQNQSLSR</sequence>